<dbReference type="RefSeq" id="WP_011077103.1">
    <property type="nucleotide sequence ID" value="NC_004432.1"/>
</dbReference>
<reference evidence="2 3" key="1">
    <citation type="journal article" date="2002" name="Nucleic Acids Res.">
        <title>The complete genomic sequence of Mycoplasma penetrans, an intracellular bacterial pathogen in humans.</title>
        <authorList>
            <person name="Sasaki Y."/>
            <person name="Ishikawa J."/>
            <person name="Yamashita A."/>
            <person name="Oshima K."/>
            <person name="Kenri T."/>
            <person name="Furuya K."/>
            <person name="Yoshino C."/>
            <person name="Horino A."/>
            <person name="Shiba T."/>
            <person name="Sasaki T."/>
            <person name="Hattori M."/>
        </authorList>
    </citation>
    <scope>NUCLEOTIDE SEQUENCE [LARGE SCALE GENOMIC DNA]</scope>
    <source>
        <strain evidence="2 3">HF-2</strain>
    </source>
</reference>
<organism evidence="2 3">
    <name type="scientific">Malacoplasma penetrans (strain HF-2)</name>
    <name type="common">Mycoplasma penetrans</name>
    <dbReference type="NCBI Taxonomy" id="272633"/>
    <lineage>
        <taxon>Bacteria</taxon>
        <taxon>Bacillati</taxon>
        <taxon>Mycoplasmatota</taxon>
        <taxon>Mycoplasmoidales</taxon>
        <taxon>Mycoplasmoidaceae</taxon>
        <taxon>Malacoplasma</taxon>
    </lineage>
</organism>
<dbReference type="InterPro" id="IPR003797">
    <property type="entry name" value="DegV"/>
</dbReference>
<dbReference type="Proteomes" id="UP000002522">
    <property type="component" value="Chromosome"/>
</dbReference>
<evidence type="ECO:0000256" key="1">
    <source>
        <dbReference type="ARBA" id="ARBA00023121"/>
    </source>
</evidence>
<sequence>MQKNKIGFIVDSAIGLYGKEIESDNVRQVTFNITDKNNVEYNDDNTVLNAERILEEFDKGNSFKTSAVSPGKVMVAVEELLEKNDKVIIFTASSGLSSFHDNILYFEEEYKDKVYVVDTKEIGYAIEVLFKSVKEKLENGEDFFEVLDYCKEFYKYNYTSFTCENWSSLVNSGRVPKSLSKFLNALKTRPVINFDVKNKLGGIVKSFESSVEKILNQFKKVFGNDVFSNVEYVVFYNNKIDESRASYIRNKINSVFSIPKEKIIEKFVPNLVLVYTANGSFGLHIRCKNKSKNRDE</sequence>
<accession>Q8EWC9</accession>
<dbReference type="KEGG" id="mpe:MYPE2750"/>
<dbReference type="PROSITE" id="PS51482">
    <property type="entry name" value="DEGV"/>
    <property type="match status" value="1"/>
</dbReference>
<dbReference type="PANTHER" id="PTHR33434:SF2">
    <property type="entry name" value="FATTY ACID-BINDING PROTEIN TM_1468"/>
    <property type="match status" value="1"/>
</dbReference>
<dbReference type="SUPFAM" id="SSF82549">
    <property type="entry name" value="DAK1/DegV-like"/>
    <property type="match status" value="1"/>
</dbReference>
<dbReference type="NCBIfam" id="TIGR00762">
    <property type="entry name" value="DegV"/>
    <property type="match status" value="1"/>
</dbReference>
<dbReference type="GO" id="GO:0008289">
    <property type="term" value="F:lipid binding"/>
    <property type="evidence" value="ECO:0007669"/>
    <property type="project" value="UniProtKB-KW"/>
</dbReference>
<dbReference type="HOGENOM" id="CLU_949782_0_0_14"/>
<gene>
    <name evidence="2" type="ordered locus">MYPE2750</name>
</gene>
<dbReference type="InParanoid" id="Q8EWC9"/>
<evidence type="ECO:0000313" key="2">
    <source>
        <dbReference type="EMBL" id="BAC44067.1"/>
    </source>
</evidence>
<dbReference type="STRING" id="272633.gene:10731378"/>
<name>Q8EWC9_MALP2</name>
<keyword evidence="3" id="KW-1185">Reference proteome</keyword>
<dbReference type="EMBL" id="BA000026">
    <property type="protein sequence ID" value="BAC44067.1"/>
    <property type="molecule type" value="Genomic_DNA"/>
</dbReference>
<dbReference type="eggNOG" id="COG1307">
    <property type="taxonomic scope" value="Bacteria"/>
</dbReference>
<keyword evidence="1" id="KW-0446">Lipid-binding</keyword>
<dbReference type="AlphaFoldDB" id="Q8EWC9"/>
<dbReference type="PANTHER" id="PTHR33434">
    <property type="entry name" value="DEGV DOMAIN-CONTAINING PROTEIN DR_1986-RELATED"/>
    <property type="match status" value="1"/>
</dbReference>
<evidence type="ECO:0000313" key="3">
    <source>
        <dbReference type="Proteomes" id="UP000002522"/>
    </source>
</evidence>
<dbReference type="InterPro" id="IPR050270">
    <property type="entry name" value="DegV_domain_contain"/>
</dbReference>
<proteinExistence type="predicted"/>
<dbReference type="Gene3D" id="3.40.50.10170">
    <property type="match status" value="1"/>
</dbReference>
<dbReference type="Gene3D" id="3.30.1180.10">
    <property type="match status" value="1"/>
</dbReference>
<dbReference type="Pfam" id="PF02645">
    <property type="entry name" value="DegV"/>
    <property type="match status" value="1"/>
</dbReference>
<dbReference type="InterPro" id="IPR043168">
    <property type="entry name" value="DegV_C"/>
</dbReference>
<protein>
    <recommendedName>
        <fullName evidence="4">DegV family protein</fullName>
    </recommendedName>
</protein>
<evidence type="ECO:0008006" key="4">
    <source>
        <dbReference type="Google" id="ProtNLM"/>
    </source>
</evidence>